<evidence type="ECO:0000313" key="2">
    <source>
        <dbReference type="Proteomes" id="UP000528286"/>
    </source>
</evidence>
<comment type="caution">
    <text evidence="1">The sequence shown here is derived from an EMBL/GenBank/DDBJ whole genome shotgun (WGS) entry which is preliminary data.</text>
</comment>
<dbReference type="EMBL" id="JACIEZ010000013">
    <property type="protein sequence ID" value="MBB4066975.1"/>
    <property type="molecule type" value="Genomic_DNA"/>
</dbReference>
<organism evidence="1 2">
    <name type="scientific">Gellertiella hungarica</name>
    <dbReference type="NCBI Taxonomy" id="1572859"/>
    <lineage>
        <taxon>Bacteria</taxon>
        <taxon>Pseudomonadati</taxon>
        <taxon>Pseudomonadota</taxon>
        <taxon>Alphaproteobacteria</taxon>
        <taxon>Hyphomicrobiales</taxon>
        <taxon>Rhizobiaceae</taxon>
        <taxon>Gellertiella</taxon>
    </lineage>
</organism>
<dbReference type="Proteomes" id="UP000528286">
    <property type="component" value="Unassembled WGS sequence"/>
</dbReference>
<accession>A0A7W6J8Y3</accession>
<dbReference type="InterPro" id="IPR023393">
    <property type="entry name" value="START-like_dom_sf"/>
</dbReference>
<protein>
    <recommendedName>
        <fullName evidence="3">Polyketide cyclase</fullName>
    </recommendedName>
</protein>
<reference evidence="1 2" key="1">
    <citation type="submission" date="2020-08" db="EMBL/GenBank/DDBJ databases">
        <title>Genomic Encyclopedia of Type Strains, Phase IV (KMG-IV): sequencing the most valuable type-strain genomes for metagenomic binning, comparative biology and taxonomic classification.</title>
        <authorList>
            <person name="Goeker M."/>
        </authorList>
    </citation>
    <scope>NUCLEOTIDE SEQUENCE [LARGE SCALE GENOMIC DNA]</scope>
    <source>
        <strain evidence="1 2">DSM 29853</strain>
    </source>
</reference>
<proteinExistence type="predicted"/>
<evidence type="ECO:0008006" key="3">
    <source>
        <dbReference type="Google" id="ProtNLM"/>
    </source>
</evidence>
<evidence type="ECO:0000313" key="1">
    <source>
        <dbReference type="EMBL" id="MBB4066975.1"/>
    </source>
</evidence>
<gene>
    <name evidence="1" type="ORF">GGR23_004202</name>
</gene>
<dbReference type="RefSeq" id="WP_183368247.1">
    <property type="nucleotide sequence ID" value="NZ_JACIEZ010000013.1"/>
</dbReference>
<dbReference type="Gene3D" id="3.30.530.20">
    <property type="match status" value="1"/>
</dbReference>
<sequence>MKTHAVRLVHLTIRRDWREVYALASDPLSMPRWAEGLSATMRRDGEDYVADGGPIGAIRIRFTPDNAYGVIDHTVTFEDGRRFYNALRVQPNGDGAEVIFTLLRMEDTPDADFERDAEAVAADLRRLKALCEA</sequence>
<keyword evidence="2" id="KW-1185">Reference proteome</keyword>
<dbReference type="SUPFAM" id="SSF55961">
    <property type="entry name" value="Bet v1-like"/>
    <property type="match status" value="1"/>
</dbReference>
<dbReference type="AlphaFoldDB" id="A0A7W6J8Y3"/>
<name>A0A7W6J8Y3_9HYPH</name>